<dbReference type="AlphaFoldDB" id="C4ZD71"/>
<accession>C4ZD71</accession>
<evidence type="ECO:0000259" key="1">
    <source>
        <dbReference type="Pfam" id="PF13566"/>
    </source>
</evidence>
<dbReference type="EMBL" id="CP001107">
    <property type="protein sequence ID" value="ACR76034.1"/>
    <property type="molecule type" value="Genomic_DNA"/>
</dbReference>
<protein>
    <recommendedName>
        <fullName evidence="1">DUF4130 domain-containing protein</fullName>
    </recommendedName>
</protein>
<dbReference type="KEGG" id="ere:EUBREC_2295"/>
<reference evidence="2 3" key="1">
    <citation type="journal article" date="2009" name="Proc. Natl. Acad. Sci. U.S.A.">
        <title>Characterizing a model human gut microbiota composed of members of its two dominant bacterial phyla.</title>
        <authorList>
            <person name="Mahowald M.A."/>
            <person name="Rey F.E."/>
            <person name="Seedorf H."/>
            <person name="Turnbaugh P.J."/>
            <person name="Fulton R.S."/>
            <person name="Wollam A."/>
            <person name="Shah N."/>
            <person name="Wang C."/>
            <person name="Magrini V."/>
            <person name="Wilson R.K."/>
            <person name="Cantarel B.L."/>
            <person name="Coutinho P.M."/>
            <person name="Henrissat B."/>
            <person name="Crock L.W."/>
            <person name="Russell A."/>
            <person name="Verberkmoes N.C."/>
            <person name="Hettich R.L."/>
            <person name="Gordon J.I."/>
        </authorList>
    </citation>
    <scope>NUCLEOTIDE SEQUENCE [LARGE SCALE GENOMIC DNA]</scope>
    <source>
        <strain evidence="3">ATCC 33656 / DSM 3377 / JCM 17463 / KCTC 5835 / LMG 30912 / VPI 0990</strain>
    </source>
</reference>
<dbReference type="NCBIfam" id="TIGR03915">
    <property type="entry name" value="SAM_7_link_chp"/>
    <property type="match status" value="1"/>
</dbReference>
<feature type="domain" description="DUF4130" evidence="1">
    <location>
        <begin position="115"/>
        <end position="276"/>
    </location>
</feature>
<gene>
    <name evidence="2" type="ordered locus">EUBREC_2295</name>
</gene>
<evidence type="ECO:0000313" key="3">
    <source>
        <dbReference type="Proteomes" id="UP000001477"/>
    </source>
</evidence>
<name>C4ZD71_AGARV</name>
<dbReference type="PaxDb" id="515619-EUBREC_2295"/>
<dbReference type="Proteomes" id="UP000001477">
    <property type="component" value="Chromosome"/>
</dbReference>
<organism evidence="2 3">
    <name type="scientific">Agathobacter rectalis (strain ATCC 33656 / DSM 3377 / JCM 17463 / KCTC 5835 / VPI 0990)</name>
    <name type="common">Eubacterium rectale</name>
    <dbReference type="NCBI Taxonomy" id="515619"/>
    <lineage>
        <taxon>Bacteria</taxon>
        <taxon>Bacillati</taxon>
        <taxon>Bacillota</taxon>
        <taxon>Clostridia</taxon>
        <taxon>Lachnospirales</taxon>
        <taxon>Lachnospiraceae</taxon>
        <taxon>Agathobacter</taxon>
    </lineage>
</organism>
<evidence type="ECO:0000313" key="2">
    <source>
        <dbReference type="EMBL" id="ACR76034.1"/>
    </source>
</evidence>
<sequence>MILYLNRQYFVKLQGEGCMDNIILRCDNNINGIFTAIYDAFVYKNQMQKENHEVYRDNISIEIGIGGNYTLFSKMIDIETDEVKVQKTILTIQKKLGFKIYETVFDALCHYSGNRATIVLGFLVRAFKVGQRIMEHMTDKYVMEVFELSRKVNKEADKIRGFIHFSDNGNYLLAHFEPKCDMIPVVMWHFVDRYPGENFVIYDDRRRYAVVHPRLKECFYINESEFKQLEISVPVKTDSFEQLWKVYFEHTDIRERFNPQCQRNLCPKWYRKNMVEFT</sequence>
<dbReference type="Pfam" id="PF13566">
    <property type="entry name" value="DUF4130"/>
    <property type="match status" value="1"/>
</dbReference>
<proteinExistence type="predicted"/>
<dbReference type="InterPro" id="IPR023875">
    <property type="entry name" value="DNA_repair_put"/>
</dbReference>
<dbReference type="InterPro" id="IPR025404">
    <property type="entry name" value="DUF4130"/>
</dbReference>
<dbReference type="HOGENOM" id="CLU_068835_0_0_9"/>
<dbReference type="STRING" id="515619.EUBREC_2295"/>